<proteinExistence type="predicted"/>
<dbReference type="VEuPathDB" id="FungiDB:PABG_11164"/>
<name>A0A1D2J8X6_PARBR</name>
<accession>A0A1D2J8X6</accession>
<comment type="caution">
    <text evidence="1">The sequence shown here is derived from an EMBL/GenBank/DDBJ whole genome shotgun (WGS) entry which is preliminary data.</text>
</comment>
<sequence>MAQATRRGDRETSRGKHYLGLKVMAANEHAVADRVPFHLDTGDSALPSRRLRRRVTATNVCCVLGCCFTDANHQSCHYTIQSHDRESTSRSQACCGSYAGRCESRNDLKPEGWVRARACGTDVAGEWL</sequence>
<dbReference type="EMBL" id="LZYO01000286">
    <property type="protein sequence ID" value="ODH20311.1"/>
    <property type="molecule type" value="Genomic_DNA"/>
</dbReference>
<dbReference type="AlphaFoldDB" id="A0A1D2J8X6"/>
<evidence type="ECO:0000313" key="2">
    <source>
        <dbReference type="Proteomes" id="UP000242814"/>
    </source>
</evidence>
<gene>
    <name evidence="1" type="ORF">ACO22_05921</name>
</gene>
<evidence type="ECO:0000313" key="1">
    <source>
        <dbReference type="EMBL" id="ODH20311.1"/>
    </source>
</evidence>
<organism evidence="1 2">
    <name type="scientific">Paracoccidioides brasiliensis</name>
    <dbReference type="NCBI Taxonomy" id="121759"/>
    <lineage>
        <taxon>Eukaryota</taxon>
        <taxon>Fungi</taxon>
        <taxon>Dikarya</taxon>
        <taxon>Ascomycota</taxon>
        <taxon>Pezizomycotina</taxon>
        <taxon>Eurotiomycetes</taxon>
        <taxon>Eurotiomycetidae</taxon>
        <taxon>Onygenales</taxon>
        <taxon>Ajellomycetaceae</taxon>
        <taxon>Paracoccidioides</taxon>
    </lineage>
</organism>
<reference evidence="1 2" key="1">
    <citation type="submission" date="2016-06" db="EMBL/GenBank/DDBJ databases">
        <authorList>
            <person name="Kjaerup R.B."/>
            <person name="Dalgaard T.S."/>
            <person name="Juul-Madsen H.R."/>
        </authorList>
    </citation>
    <scope>NUCLEOTIDE SEQUENCE [LARGE SCALE GENOMIC DNA]</scope>
    <source>
        <strain evidence="1 2">Pb300</strain>
    </source>
</reference>
<dbReference type="VEuPathDB" id="FungiDB:PADG_11540"/>
<protein>
    <submittedName>
        <fullName evidence="1">Uncharacterized protein</fullName>
    </submittedName>
</protein>
<dbReference type="Proteomes" id="UP000242814">
    <property type="component" value="Unassembled WGS sequence"/>
</dbReference>